<dbReference type="PANTHER" id="PTHR39550">
    <property type="entry name" value="SLL0658 PROTEIN"/>
    <property type="match status" value="1"/>
</dbReference>
<dbReference type="Proteomes" id="UP000005380">
    <property type="component" value="Chromosome"/>
</dbReference>
<keyword evidence="2" id="KW-1185">Reference proteome</keyword>
<proteinExistence type="predicted"/>
<dbReference type="eggNOG" id="COG2405">
    <property type="taxonomic scope" value="Bacteria"/>
</dbReference>
<organism evidence="1 2">
    <name type="scientific">Thiomicrospira aerophila AL3</name>
    <dbReference type="NCBI Taxonomy" id="717772"/>
    <lineage>
        <taxon>Bacteria</taxon>
        <taxon>Pseudomonadati</taxon>
        <taxon>Pseudomonadota</taxon>
        <taxon>Gammaproteobacteria</taxon>
        <taxon>Thiotrichales</taxon>
        <taxon>Piscirickettsiaceae</taxon>
        <taxon>Thiomicrospira</taxon>
    </lineage>
</organism>
<dbReference type="Pfam" id="PF11848">
    <property type="entry name" value="DUF3368"/>
    <property type="match status" value="1"/>
</dbReference>
<dbReference type="KEGG" id="tao:THIAE_04670"/>
<dbReference type="HOGENOM" id="CLU_115769_0_1_6"/>
<sequence length="158" mass="17276">MLLIADASALIALTACKQLPLLEKLFDKVVVSSVVYDELTADLSKPFAKELSAYLIDKRIELDSHNIILLDAYSDAGEISSMVLFKQLQADRLLIDDARGRKVAAVNQIPVIGSMGVLVLAKRKGFIQSASQSIELMLDAGIYIHPDLVAHVKQLTNE</sequence>
<dbReference type="InParanoid" id="W0DUJ2"/>
<evidence type="ECO:0000313" key="1">
    <source>
        <dbReference type="EMBL" id="AHF02240.1"/>
    </source>
</evidence>
<dbReference type="OrthoDB" id="9796404at2"/>
<dbReference type="EMBL" id="CP007030">
    <property type="protein sequence ID" value="AHF02240.1"/>
    <property type="molecule type" value="Genomic_DNA"/>
</dbReference>
<gene>
    <name evidence="1" type="ORF">THIAE_04670</name>
</gene>
<dbReference type="STRING" id="717772.THIAE_04670"/>
<name>W0DUJ2_9GAMM</name>
<accession>W0DUJ2</accession>
<evidence type="ECO:0000313" key="2">
    <source>
        <dbReference type="Proteomes" id="UP000005380"/>
    </source>
</evidence>
<reference evidence="1 2" key="1">
    <citation type="submission" date="2013-12" db="EMBL/GenBank/DDBJ databases">
        <authorList>
            <consortium name="DOE Joint Genome Institute"/>
            <person name="Kappler U."/>
            <person name="Huntemann M."/>
            <person name="Han J."/>
            <person name="Chen A."/>
            <person name="Kyrpides N."/>
            <person name="Mavromatis K."/>
            <person name="Markowitz V."/>
            <person name="Palaniappan K."/>
            <person name="Ivanova N."/>
            <person name="Schaumberg A."/>
            <person name="Pati A."/>
            <person name="Liolios K."/>
            <person name="Nordberg H.P."/>
            <person name="Cantor M.N."/>
            <person name="Hua S.X."/>
            <person name="Woyke T."/>
        </authorList>
    </citation>
    <scope>NUCLEOTIDE SEQUENCE [LARGE SCALE GENOMIC DNA]</scope>
    <source>
        <strain evidence="2">AL2</strain>
    </source>
</reference>
<evidence type="ECO:0008006" key="3">
    <source>
        <dbReference type="Google" id="ProtNLM"/>
    </source>
</evidence>
<protein>
    <recommendedName>
        <fullName evidence="3">DUF3368 domain-containing protein</fullName>
    </recommendedName>
</protein>
<dbReference type="PANTHER" id="PTHR39550:SF1">
    <property type="entry name" value="SLL0658 PROTEIN"/>
    <property type="match status" value="1"/>
</dbReference>
<dbReference type="InterPro" id="IPR021799">
    <property type="entry name" value="PIN-like_prokaryotic"/>
</dbReference>
<dbReference type="RefSeq" id="WP_006459019.1">
    <property type="nucleotide sequence ID" value="NZ_CP007030.1"/>
</dbReference>
<dbReference type="AlphaFoldDB" id="W0DUJ2"/>